<protein>
    <submittedName>
        <fullName evidence="3">Bobby sox homolog</fullName>
    </submittedName>
</protein>
<accession>A0A1A8DH45</accession>
<reference evidence="3" key="1">
    <citation type="submission" date="2016-05" db="EMBL/GenBank/DDBJ databases">
        <authorList>
            <person name="Lavstsen T."/>
            <person name="Jespersen J.S."/>
        </authorList>
    </citation>
    <scope>NUCLEOTIDE SEQUENCE</scope>
    <source>
        <tissue evidence="3">Brain</tissue>
    </source>
</reference>
<feature type="chain" id="PRO_5008368432" evidence="2">
    <location>
        <begin position="37"/>
        <end position="104"/>
    </location>
</feature>
<feature type="non-terminal residue" evidence="3">
    <location>
        <position position="104"/>
    </location>
</feature>
<organism evidence="3">
    <name type="scientific">Nothobranchius kadleci</name>
    <name type="common">African annual killifish</name>
    <dbReference type="NCBI Taxonomy" id="1051664"/>
    <lineage>
        <taxon>Eukaryota</taxon>
        <taxon>Metazoa</taxon>
        <taxon>Chordata</taxon>
        <taxon>Craniata</taxon>
        <taxon>Vertebrata</taxon>
        <taxon>Euteleostomi</taxon>
        <taxon>Actinopterygii</taxon>
        <taxon>Neopterygii</taxon>
        <taxon>Teleostei</taxon>
        <taxon>Neoteleostei</taxon>
        <taxon>Acanthomorphata</taxon>
        <taxon>Ovalentaria</taxon>
        <taxon>Atherinomorphae</taxon>
        <taxon>Cyprinodontiformes</taxon>
        <taxon>Nothobranchiidae</taxon>
        <taxon>Nothobranchius</taxon>
    </lineage>
</organism>
<gene>
    <name evidence="3" type="primary">BBX</name>
</gene>
<evidence type="ECO:0000256" key="2">
    <source>
        <dbReference type="SAM" id="SignalP"/>
    </source>
</evidence>
<feature type="non-terminal residue" evidence="3">
    <location>
        <position position="1"/>
    </location>
</feature>
<keyword evidence="2" id="KW-0732">Signal</keyword>
<evidence type="ECO:0000313" key="3">
    <source>
        <dbReference type="EMBL" id="SBQ33655.1"/>
    </source>
</evidence>
<name>A0A1A8DH45_NOTKA</name>
<reference evidence="3" key="2">
    <citation type="submission" date="2016-06" db="EMBL/GenBank/DDBJ databases">
        <title>The genome of a short-lived fish provides insights into sex chromosome evolution and the genetic control of aging.</title>
        <authorList>
            <person name="Reichwald K."/>
            <person name="Felder M."/>
            <person name="Petzold A."/>
            <person name="Koch P."/>
            <person name="Groth M."/>
            <person name="Platzer M."/>
        </authorList>
    </citation>
    <scope>NUCLEOTIDE SEQUENCE</scope>
    <source>
        <tissue evidence="3">Brain</tissue>
    </source>
</reference>
<feature type="signal peptide" evidence="2">
    <location>
        <begin position="1"/>
        <end position="36"/>
    </location>
</feature>
<feature type="compositionally biased region" description="Basic residues" evidence="1">
    <location>
        <begin position="46"/>
        <end position="59"/>
    </location>
</feature>
<dbReference type="AlphaFoldDB" id="A0A1A8DH45"/>
<evidence type="ECO:0000256" key="1">
    <source>
        <dbReference type="SAM" id="MobiDB-lite"/>
    </source>
</evidence>
<sequence>HRLKRRAHTLTTILLPLTHQHFLLLFLLSLLPPLMPFPHTTAAKVHVSKRRTRKQKRSRQTTVMRQRGSARSVTGQSPAWTVSLVPLMRWPEEPGWTRRASPRS</sequence>
<feature type="region of interest" description="Disordered" evidence="1">
    <location>
        <begin position="42"/>
        <end position="76"/>
    </location>
</feature>
<proteinExistence type="predicted"/>
<dbReference type="EMBL" id="HAEA01005175">
    <property type="protein sequence ID" value="SBQ33655.1"/>
    <property type="molecule type" value="Transcribed_RNA"/>
</dbReference>